<evidence type="ECO:0000259" key="3">
    <source>
        <dbReference type="PROSITE" id="PS50222"/>
    </source>
</evidence>
<dbReference type="SUPFAM" id="SSF47473">
    <property type="entry name" value="EF-hand"/>
    <property type="match status" value="1"/>
</dbReference>
<dbReference type="VEuPathDB" id="TrichDB:TRFO_35428"/>
<dbReference type="EMBL" id="MLAK01001069">
    <property type="protein sequence ID" value="OHS98226.1"/>
    <property type="molecule type" value="Genomic_DNA"/>
</dbReference>
<evidence type="ECO:0000256" key="1">
    <source>
        <dbReference type="ARBA" id="ARBA00022737"/>
    </source>
</evidence>
<organism evidence="4 5">
    <name type="scientific">Tritrichomonas foetus</name>
    <dbReference type="NCBI Taxonomy" id="1144522"/>
    <lineage>
        <taxon>Eukaryota</taxon>
        <taxon>Metamonada</taxon>
        <taxon>Parabasalia</taxon>
        <taxon>Tritrichomonadida</taxon>
        <taxon>Tritrichomonadidae</taxon>
        <taxon>Tritrichomonas</taxon>
    </lineage>
</organism>
<feature type="domain" description="EF-hand" evidence="3">
    <location>
        <begin position="88"/>
        <end position="123"/>
    </location>
</feature>
<comment type="caution">
    <text evidence="4">The sequence shown here is derived from an EMBL/GenBank/DDBJ whole genome shotgun (WGS) entry which is preliminary data.</text>
</comment>
<dbReference type="GeneID" id="94844951"/>
<dbReference type="InterPro" id="IPR050230">
    <property type="entry name" value="CALM/Myosin/TropC-like"/>
</dbReference>
<dbReference type="SMART" id="SM00054">
    <property type="entry name" value="EFh"/>
    <property type="match status" value="4"/>
</dbReference>
<keyword evidence="5" id="KW-1185">Reference proteome</keyword>
<evidence type="ECO:0000313" key="4">
    <source>
        <dbReference type="EMBL" id="OHS98226.1"/>
    </source>
</evidence>
<dbReference type="InterPro" id="IPR002048">
    <property type="entry name" value="EF_hand_dom"/>
</dbReference>
<evidence type="ECO:0000256" key="2">
    <source>
        <dbReference type="ARBA" id="ARBA00022837"/>
    </source>
</evidence>
<reference evidence="4" key="1">
    <citation type="submission" date="2016-10" db="EMBL/GenBank/DDBJ databases">
        <authorList>
            <person name="Benchimol M."/>
            <person name="Almeida L.G."/>
            <person name="Vasconcelos A.T."/>
            <person name="Perreira-Neves A."/>
            <person name="Rosa I.A."/>
            <person name="Tasca T."/>
            <person name="Bogo M.R."/>
            <person name="de Souza W."/>
        </authorList>
    </citation>
    <scope>NUCLEOTIDE SEQUENCE [LARGE SCALE GENOMIC DNA]</scope>
    <source>
        <strain evidence="4">K</strain>
    </source>
</reference>
<dbReference type="RefSeq" id="XP_068351363.1">
    <property type="nucleotide sequence ID" value="XM_068510247.1"/>
</dbReference>
<sequence length="159" mass="18147">MATMKQMIPRSLNEEQIKEIKDAFDLFDIDGTGRADPKEICVALHTLGIGNTRDEIRKIINDLENTTKPSIDFSDFLKLVNATLQDRDPVEEIEKAFSRFDDDATDRISFRNLKRVALELGEQLTDGEINDMIKAADEDLDGEISREEFIKLMQKAQLL</sequence>
<proteinExistence type="predicted"/>
<dbReference type="OrthoDB" id="26525at2759"/>
<protein>
    <submittedName>
        <fullName evidence="4">Caltractin</fullName>
    </submittedName>
</protein>
<evidence type="ECO:0000313" key="5">
    <source>
        <dbReference type="Proteomes" id="UP000179807"/>
    </source>
</evidence>
<name>A0A1J4JGF3_9EUKA</name>
<keyword evidence="2" id="KW-0106">Calcium</keyword>
<dbReference type="PANTHER" id="PTHR23048">
    <property type="entry name" value="MYOSIN LIGHT CHAIN 1, 3"/>
    <property type="match status" value="1"/>
</dbReference>
<dbReference type="AlphaFoldDB" id="A0A1J4JGF3"/>
<accession>A0A1J4JGF3</accession>
<dbReference type="GO" id="GO:0005509">
    <property type="term" value="F:calcium ion binding"/>
    <property type="evidence" value="ECO:0007669"/>
    <property type="project" value="InterPro"/>
</dbReference>
<dbReference type="InterPro" id="IPR011992">
    <property type="entry name" value="EF-hand-dom_pair"/>
</dbReference>
<dbReference type="PROSITE" id="PS50222">
    <property type="entry name" value="EF_HAND_2"/>
    <property type="match status" value="3"/>
</dbReference>
<feature type="domain" description="EF-hand" evidence="3">
    <location>
        <begin position="15"/>
        <end position="50"/>
    </location>
</feature>
<gene>
    <name evidence="4" type="ORF">TRFO_35428</name>
</gene>
<dbReference type="Proteomes" id="UP000179807">
    <property type="component" value="Unassembled WGS sequence"/>
</dbReference>
<dbReference type="CDD" id="cd00051">
    <property type="entry name" value="EFh"/>
    <property type="match status" value="1"/>
</dbReference>
<feature type="domain" description="EF-hand" evidence="3">
    <location>
        <begin position="124"/>
        <end position="159"/>
    </location>
</feature>
<dbReference type="FunFam" id="1.10.238.10:FF:000003">
    <property type="entry name" value="Calmodulin A"/>
    <property type="match status" value="1"/>
</dbReference>
<dbReference type="PANTHER" id="PTHR23048:SF59">
    <property type="entry name" value="EF-HAND SUPERFAMILY PROTEIN"/>
    <property type="match status" value="1"/>
</dbReference>
<dbReference type="GO" id="GO:0016460">
    <property type="term" value="C:myosin II complex"/>
    <property type="evidence" value="ECO:0007669"/>
    <property type="project" value="TreeGrafter"/>
</dbReference>
<keyword evidence="1" id="KW-0677">Repeat</keyword>
<dbReference type="Gene3D" id="1.10.238.10">
    <property type="entry name" value="EF-hand"/>
    <property type="match status" value="3"/>
</dbReference>
<dbReference type="Pfam" id="PF13499">
    <property type="entry name" value="EF-hand_7"/>
    <property type="match status" value="2"/>
</dbReference>